<comment type="caution">
    <text evidence="2">The sequence shown here is derived from an EMBL/GenBank/DDBJ whole genome shotgun (WGS) entry which is preliminary data.</text>
</comment>
<feature type="signal peptide" evidence="1">
    <location>
        <begin position="1"/>
        <end position="25"/>
    </location>
</feature>
<dbReference type="EMBL" id="CAJNOQ010006166">
    <property type="protein sequence ID" value="CAF1125875.1"/>
    <property type="molecule type" value="Genomic_DNA"/>
</dbReference>
<evidence type="ECO:0000313" key="6">
    <source>
        <dbReference type="Proteomes" id="UP000663829"/>
    </source>
</evidence>
<dbReference type="Proteomes" id="UP000663829">
    <property type="component" value="Unassembled WGS sequence"/>
</dbReference>
<dbReference type="EMBL" id="CAJNOK010016886">
    <property type="protein sequence ID" value="CAF1253672.1"/>
    <property type="molecule type" value="Genomic_DNA"/>
</dbReference>
<keyword evidence="1" id="KW-0732">Signal</keyword>
<dbReference type="AlphaFoldDB" id="A0A814QY41"/>
<evidence type="ECO:0000313" key="2">
    <source>
        <dbReference type="EMBL" id="CAF1125875.1"/>
    </source>
</evidence>
<feature type="chain" id="PRO_5035602515" evidence="1">
    <location>
        <begin position="26"/>
        <end position="111"/>
    </location>
</feature>
<evidence type="ECO:0000313" key="4">
    <source>
        <dbReference type="EMBL" id="CAF3889410.1"/>
    </source>
</evidence>
<dbReference type="Proteomes" id="UP000681722">
    <property type="component" value="Unassembled WGS sequence"/>
</dbReference>
<accession>A0A814QY41</accession>
<organism evidence="2 6">
    <name type="scientific">Didymodactylos carnosus</name>
    <dbReference type="NCBI Taxonomy" id="1234261"/>
    <lineage>
        <taxon>Eukaryota</taxon>
        <taxon>Metazoa</taxon>
        <taxon>Spiralia</taxon>
        <taxon>Gnathifera</taxon>
        <taxon>Rotifera</taxon>
        <taxon>Eurotatoria</taxon>
        <taxon>Bdelloidea</taxon>
        <taxon>Philodinida</taxon>
        <taxon>Philodinidae</taxon>
        <taxon>Didymodactylos</taxon>
    </lineage>
</organism>
<sequence length="111" mass="13097">MNQNFKIHMLFVVIYLLIVPTSLDSKRFGLTDSSSNVPLSHYQRLAKSCYIRNFDQWSERQKELSLLIKVSKMMQLNFKDHPEVQREIEQHRLQYECLKIFGRLPVSIGPG</sequence>
<dbReference type="EMBL" id="CAJOBC010006166">
    <property type="protein sequence ID" value="CAF3889410.1"/>
    <property type="molecule type" value="Genomic_DNA"/>
</dbReference>
<dbReference type="EMBL" id="CAJOBA010038443">
    <property type="protein sequence ID" value="CAF4060898.1"/>
    <property type="molecule type" value="Genomic_DNA"/>
</dbReference>
<gene>
    <name evidence="2" type="ORF">GPM918_LOCUS19931</name>
    <name evidence="3" type="ORF">OVA965_LOCUS26397</name>
    <name evidence="4" type="ORF">SRO942_LOCUS19928</name>
    <name evidence="5" type="ORF">TMI583_LOCUS27140</name>
</gene>
<dbReference type="OrthoDB" id="10012612at2759"/>
<dbReference type="Proteomes" id="UP000682733">
    <property type="component" value="Unassembled WGS sequence"/>
</dbReference>
<reference evidence="2" key="1">
    <citation type="submission" date="2021-02" db="EMBL/GenBank/DDBJ databases">
        <authorList>
            <person name="Nowell W R."/>
        </authorList>
    </citation>
    <scope>NUCLEOTIDE SEQUENCE</scope>
</reference>
<evidence type="ECO:0000313" key="3">
    <source>
        <dbReference type="EMBL" id="CAF1253672.1"/>
    </source>
</evidence>
<dbReference type="Proteomes" id="UP000677228">
    <property type="component" value="Unassembled WGS sequence"/>
</dbReference>
<keyword evidence="6" id="KW-1185">Reference proteome</keyword>
<evidence type="ECO:0000313" key="5">
    <source>
        <dbReference type="EMBL" id="CAF4060898.1"/>
    </source>
</evidence>
<proteinExistence type="predicted"/>
<name>A0A814QY41_9BILA</name>
<evidence type="ECO:0000256" key="1">
    <source>
        <dbReference type="SAM" id="SignalP"/>
    </source>
</evidence>
<protein>
    <submittedName>
        <fullName evidence="2">Uncharacterized protein</fullName>
    </submittedName>
</protein>